<dbReference type="InterPro" id="IPR004507">
    <property type="entry name" value="UbiX-like"/>
</dbReference>
<gene>
    <name evidence="5" type="primary">ubiX</name>
    <name evidence="7" type="ORF">ACFOND_00515</name>
</gene>
<dbReference type="GO" id="GO:0106141">
    <property type="term" value="F:flavin prenyltransferase activity"/>
    <property type="evidence" value="ECO:0007669"/>
    <property type="project" value="UniProtKB-EC"/>
</dbReference>
<keyword evidence="2 5" id="KW-0285">Flavoprotein</keyword>
<dbReference type="Proteomes" id="UP001595710">
    <property type="component" value="Unassembled WGS sequence"/>
</dbReference>
<comment type="function">
    <text evidence="5">Flavin prenyltransferase that catalyzes the synthesis of the prenylated FMN cofactor (prenyl-FMN) for 4-hydroxy-3-polyprenylbenzoic acid decarboxylase UbiD. The prenyltransferase is metal-independent and links a dimethylallyl moiety from dimethylallyl monophosphate (DMAP) to the flavin N5 and C6 atoms of FMN.</text>
</comment>
<dbReference type="Pfam" id="PF02441">
    <property type="entry name" value="Flavoprotein"/>
    <property type="match status" value="1"/>
</dbReference>
<keyword evidence="8" id="KW-1185">Reference proteome</keyword>
<dbReference type="SUPFAM" id="SSF52507">
    <property type="entry name" value="Homo-oligomeric flavin-containing Cys decarboxylases, HFCD"/>
    <property type="match status" value="1"/>
</dbReference>
<evidence type="ECO:0000313" key="8">
    <source>
        <dbReference type="Proteomes" id="UP001595710"/>
    </source>
</evidence>
<dbReference type="HAMAP" id="MF_01984">
    <property type="entry name" value="ubiX_pad"/>
    <property type="match status" value="1"/>
</dbReference>
<evidence type="ECO:0000256" key="1">
    <source>
        <dbReference type="ARBA" id="ARBA00022602"/>
    </source>
</evidence>
<evidence type="ECO:0000256" key="2">
    <source>
        <dbReference type="ARBA" id="ARBA00022630"/>
    </source>
</evidence>
<feature type="binding site" evidence="5">
    <location>
        <position position="113"/>
    </location>
    <ligand>
        <name>FMN</name>
        <dbReference type="ChEBI" id="CHEBI:58210"/>
    </ligand>
</feature>
<feature type="binding site" evidence="5">
    <location>
        <position position="182"/>
    </location>
    <ligand>
        <name>dimethylallyl phosphate</name>
        <dbReference type="ChEBI" id="CHEBI:88052"/>
    </ligand>
</feature>
<dbReference type="InterPro" id="IPR003382">
    <property type="entry name" value="Flavoprotein"/>
</dbReference>
<dbReference type="RefSeq" id="WP_290280834.1">
    <property type="nucleotide sequence ID" value="NZ_JAUFQI010000001.1"/>
</dbReference>
<evidence type="ECO:0000259" key="6">
    <source>
        <dbReference type="Pfam" id="PF02441"/>
    </source>
</evidence>
<feature type="domain" description="Flavoprotein" evidence="6">
    <location>
        <begin position="5"/>
        <end position="185"/>
    </location>
</feature>
<evidence type="ECO:0000256" key="4">
    <source>
        <dbReference type="ARBA" id="ARBA00022679"/>
    </source>
</evidence>
<evidence type="ECO:0000256" key="5">
    <source>
        <dbReference type="HAMAP-Rule" id="MF_01984"/>
    </source>
</evidence>
<organism evidence="7 8">
    <name type="scientific">Reinekea marina</name>
    <dbReference type="NCBI Taxonomy" id="1310421"/>
    <lineage>
        <taxon>Bacteria</taxon>
        <taxon>Pseudomonadati</taxon>
        <taxon>Pseudomonadota</taxon>
        <taxon>Gammaproteobacteria</taxon>
        <taxon>Oceanospirillales</taxon>
        <taxon>Saccharospirillaceae</taxon>
        <taxon>Reinekea</taxon>
    </lineage>
</organism>
<proteinExistence type="inferred from homology"/>
<feature type="binding site" evidence="5">
    <location>
        <position position="166"/>
    </location>
    <ligand>
        <name>dimethylallyl phosphate</name>
        <dbReference type="ChEBI" id="CHEBI:88052"/>
    </ligand>
</feature>
<dbReference type="InterPro" id="IPR036551">
    <property type="entry name" value="Flavin_trans-like"/>
</dbReference>
<feature type="binding site" evidence="5">
    <location>
        <begin position="101"/>
        <end position="104"/>
    </location>
    <ligand>
        <name>FMN</name>
        <dbReference type="ChEBI" id="CHEBI:58210"/>
    </ligand>
</feature>
<feature type="binding site" evidence="5">
    <location>
        <begin position="11"/>
        <end position="13"/>
    </location>
    <ligand>
        <name>FMN</name>
        <dbReference type="ChEBI" id="CHEBI:58210"/>
    </ligand>
</feature>
<evidence type="ECO:0000313" key="7">
    <source>
        <dbReference type="EMBL" id="MFC3700104.1"/>
    </source>
</evidence>
<keyword evidence="1 5" id="KW-0637">Prenyltransferase</keyword>
<comment type="catalytic activity">
    <reaction evidence="5">
        <text>dimethylallyl phosphate + FMNH2 = prenylated FMNH2 + phosphate</text>
        <dbReference type="Rhea" id="RHEA:37743"/>
        <dbReference type="ChEBI" id="CHEBI:43474"/>
        <dbReference type="ChEBI" id="CHEBI:57618"/>
        <dbReference type="ChEBI" id="CHEBI:87467"/>
        <dbReference type="ChEBI" id="CHEBI:88052"/>
        <dbReference type="EC" id="2.5.1.129"/>
    </reaction>
</comment>
<dbReference type="EMBL" id="JBHRYN010000003">
    <property type="protein sequence ID" value="MFC3700104.1"/>
    <property type="molecule type" value="Genomic_DNA"/>
</dbReference>
<keyword evidence="3 5" id="KW-0288">FMN</keyword>
<dbReference type="NCBIfam" id="TIGR00421">
    <property type="entry name" value="ubiX_pad"/>
    <property type="match status" value="1"/>
</dbReference>
<feature type="binding site" evidence="5">
    <location>
        <position position="37"/>
    </location>
    <ligand>
        <name>FMN</name>
        <dbReference type="ChEBI" id="CHEBI:58210"/>
    </ligand>
</feature>
<comment type="caution">
    <text evidence="7">The sequence shown here is derived from an EMBL/GenBank/DDBJ whole genome shotgun (WGS) entry which is preliminary data.</text>
</comment>
<evidence type="ECO:0000256" key="3">
    <source>
        <dbReference type="ARBA" id="ARBA00022643"/>
    </source>
</evidence>
<dbReference type="Gene3D" id="3.40.50.1950">
    <property type="entry name" value="Flavin prenyltransferase-like"/>
    <property type="match status" value="1"/>
</dbReference>
<name>A0ABV7WNU2_9GAMM</name>
<protein>
    <recommendedName>
        <fullName evidence="5">Flavin prenyltransferase UbiX</fullName>
        <ecNumber evidence="5">2.5.1.129</ecNumber>
    </recommendedName>
</protein>
<comment type="similarity">
    <text evidence="5">Belongs to the UbiX/PAD1 family.</text>
</comment>
<sequence length="201" mass="21785">MPFEVTLAITGASGAPYAKRLLQVLLDQQATVHLLVSKAALMVMAQEDQTPWPSNHEKMKQHIRETLSANGELIVYGKEDWSSPVASGSGAPETMIICPCSMGTMAAIATGQCDNLIERGADVALKEENKLIIVPRESPFSEIHLKNMLALKQAGATIIPASPGFYHQPKTIEDLIDFIVARILKSAGLKQRLLAPWGRGT</sequence>
<accession>A0ABV7WNU2</accession>
<reference evidence="8" key="1">
    <citation type="journal article" date="2019" name="Int. J. Syst. Evol. Microbiol.">
        <title>The Global Catalogue of Microorganisms (GCM) 10K type strain sequencing project: providing services to taxonomists for standard genome sequencing and annotation.</title>
        <authorList>
            <consortium name="The Broad Institute Genomics Platform"/>
            <consortium name="The Broad Institute Genome Sequencing Center for Infectious Disease"/>
            <person name="Wu L."/>
            <person name="Ma J."/>
        </authorList>
    </citation>
    <scope>NUCLEOTIDE SEQUENCE [LARGE SCALE GENOMIC DNA]</scope>
    <source>
        <strain evidence="8">CECT 8288</strain>
    </source>
</reference>
<feature type="binding site" evidence="5">
    <location>
        <position position="136"/>
    </location>
    <ligand>
        <name>FMN</name>
        <dbReference type="ChEBI" id="CHEBI:58210"/>
    </ligand>
</feature>
<dbReference type="EC" id="2.5.1.129" evidence="5"/>
<keyword evidence="4 5" id="KW-0808">Transferase</keyword>